<reference evidence="2" key="2">
    <citation type="submission" date="2023-05" db="EMBL/GenBank/DDBJ databases">
        <authorList>
            <consortium name="Lawrence Berkeley National Laboratory"/>
            <person name="Steindorff A."/>
            <person name="Hensen N."/>
            <person name="Bonometti L."/>
            <person name="Westerberg I."/>
            <person name="Brannstrom I.O."/>
            <person name="Guillou S."/>
            <person name="Cros-Aarteil S."/>
            <person name="Calhoun S."/>
            <person name="Haridas S."/>
            <person name="Kuo A."/>
            <person name="Mondo S."/>
            <person name="Pangilinan J."/>
            <person name="Riley R."/>
            <person name="Labutti K."/>
            <person name="Andreopoulos B."/>
            <person name="Lipzen A."/>
            <person name="Chen C."/>
            <person name="Yanf M."/>
            <person name="Daum C."/>
            <person name="Ng V."/>
            <person name="Clum A."/>
            <person name="Ohm R."/>
            <person name="Martin F."/>
            <person name="Silar P."/>
            <person name="Natvig D."/>
            <person name="Lalanne C."/>
            <person name="Gautier V."/>
            <person name="Ament-Velasquez S.L."/>
            <person name="Kruys A."/>
            <person name="Hutchinson M.I."/>
            <person name="Powell A.J."/>
            <person name="Barry K."/>
            <person name="Miller A.N."/>
            <person name="Grigoriev I.V."/>
            <person name="Debuchy R."/>
            <person name="Gladieux P."/>
            <person name="Thoren M.H."/>
            <person name="Johannesson H."/>
        </authorList>
    </citation>
    <scope>NUCLEOTIDE SEQUENCE</scope>
    <source>
        <strain evidence="2">CBS 990.96</strain>
    </source>
</reference>
<sequence length="71" mass="8765">MRDVPLFLCILFLFFKVERGINKMYKMLNLSLSQKKKEKRKKKLRYYISTGSKWPLFQNVFFRSSWFLPHL</sequence>
<evidence type="ECO:0000256" key="1">
    <source>
        <dbReference type="SAM" id="SignalP"/>
    </source>
</evidence>
<organism evidence="2 3">
    <name type="scientific">Podospora fimiseda</name>
    <dbReference type="NCBI Taxonomy" id="252190"/>
    <lineage>
        <taxon>Eukaryota</taxon>
        <taxon>Fungi</taxon>
        <taxon>Dikarya</taxon>
        <taxon>Ascomycota</taxon>
        <taxon>Pezizomycotina</taxon>
        <taxon>Sordariomycetes</taxon>
        <taxon>Sordariomycetidae</taxon>
        <taxon>Sordariales</taxon>
        <taxon>Podosporaceae</taxon>
        <taxon>Podospora</taxon>
    </lineage>
</organism>
<reference evidence="2" key="1">
    <citation type="journal article" date="2023" name="Mol. Phylogenet. Evol.">
        <title>Genome-scale phylogeny and comparative genomics of the fungal order Sordariales.</title>
        <authorList>
            <person name="Hensen N."/>
            <person name="Bonometti L."/>
            <person name="Westerberg I."/>
            <person name="Brannstrom I.O."/>
            <person name="Guillou S."/>
            <person name="Cros-Aarteil S."/>
            <person name="Calhoun S."/>
            <person name="Haridas S."/>
            <person name="Kuo A."/>
            <person name="Mondo S."/>
            <person name="Pangilinan J."/>
            <person name="Riley R."/>
            <person name="LaButti K."/>
            <person name="Andreopoulos B."/>
            <person name="Lipzen A."/>
            <person name="Chen C."/>
            <person name="Yan M."/>
            <person name="Daum C."/>
            <person name="Ng V."/>
            <person name="Clum A."/>
            <person name="Steindorff A."/>
            <person name="Ohm R.A."/>
            <person name="Martin F."/>
            <person name="Silar P."/>
            <person name="Natvig D.O."/>
            <person name="Lalanne C."/>
            <person name="Gautier V."/>
            <person name="Ament-Velasquez S.L."/>
            <person name="Kruys A."/>
            <person name="Hutchinson M.I."/>
            <person name="Powell A.J."/>
            <person name="Barry K."/>
            <person name="Miller A.N."/>
            <person name="Grigoriev I.V."/>
            <person name="Debuchy R."/>
            <person name="Gladieux P."/>
            <person name="Hiltunen Thoren M."/>
            <person name="Johannesson H."/>
        </authorList>
    </citation>
    <scope>NUCLEOTIDE SEQUENCE</scope>
    <source>
        <strain evidence="2">CBS 990.96</strain>
    </source>
</reference>
<protein>
    <submittedName>
        <fullName evidence="2">Uncharacterized protein</fullName>
    </submittedName>
</protein>
<keyword evidence="1" id="KW-0732">Signal</keyword>
<feature type="chain" id="PRO_5042844518" evidence="1">
    <location>
        <begin position="21"/>
        <end position="71"/>
    </location>
</feature>
<keyword evidence="3" id="KW-1185">Reference proteome</keyword>
<name>A0AAN7BSF7_9PEZI</name>
<proteinExistence type="predicted"/>
<dbReference type="Proteomes" id="UP001301958">
    <property type="component" value="Unassembled WGS sequence"/>
</dbReference>
<dbReference type="AlphaFoldDB" id="A0AAN7BSF7"/>
<evidence type="ECO:0000313" key="3">
    <source>
        <dbReference type="Proteomes" id="UP001301958"/>
    </source>
</evidence>
<gene>
    <name evidence="2" type="ORF">QBC38DRAFT_474475</name>
</gene>
<evidence type="ECO:0000313" key="2">
    <source>
        <dbReference type="EMBL" id="KAK4228670.1"/>
    </source>
</evidence>
<dbReference type="EMBL" id="MU865316">
    <property type="protein sequence ID" value="KAK4228670.1"/>
    <property type="molecule type" value="Genomic_DNA"/>
</dbReference>
<feature type="signal peptide" evidence="1">
    <location>
        <begin position="1"/>
        <end position="20"/>
    </location>
</feature>
<accession>A0AAN7BSF7</accession>
<comment type="caution">
    <text evidence="2">The sequence shown here is derived from an EMBL/GenBank/DDBJ whole genome shotgun (WGS) entry which is preliminary data.</text>
</comment>